<dbReference type="RefSeq" id="WP_092360851.1">
    <property type="nucleotide sequence ID" value="NZ_CAJJSN010000041.1"/>
</dbReference>
<evidence type="ECO:0000313" key="2">
    <source>
        <dbReference type="Proteomes" id="UP000198508"/>
    </source>
</evidence>
<reference evidence="2" key="1">
    <citation type="submission" date="2016-10" db="EMBL/GenBank/DDBJ databases">
        <authorList>
            <person name="Varghese N."/>
            <person name="Submissions S."/>
        </authorList>
    </citation>
    <scope>NUCLEOTIDE SEQUENCE [LARGE SCALE GENOMIC DNA]</scope>
    <source>
        <strain evidence="2">NLAE-zl-G277</strain>
    </source>
</reference>
<organism evidence="1 2">
    <name type="scientific">Enterocloster lavalensis</name>
    <dbReference type="NCBI Taxonomy" id="460384"/>
    <lineage>
        <taxon>Bacteria</taxon>
        <taxon>Bacillati</taxon>
        <taxon>Bacillota</taxon>
        <taxon>Clostridia</taxon>
        <taxon>Lachnospirales</taxon>
        <taxon>Lachnospiraceae</taxon>
        <taxon>Enterocloster</taxon>
    </lineage>
</organism>
<dbReference type="GeneID" id="93277207"/>
<dbReference type="STRING" id="460384.SAMN05216313_102251"/>
<protein>
    <submittedName>
        <fullName evidence="1">Uncharacterized protein</fullName>
    </submittedName>
</protein>
<dbReference type="Proteomes" id="UP000198508">
    <property type="component" value="Unassembled WGS sequence"/>
</dbReference>
<sequence length="108" mass="12355">MADNLELHEGEVVESEVKGDYWEKTLCMYSQKSGKYWFTNQRILFRGGFTASLDLPYEEIDDVRTCSVGPFIPFMPTGVKVTMKNGKSYKLSVLGRKKIAEYIQSKLS</sequence>
<keyword evidence="2" id="KW-1185">Reference proteome</keyword>
<dbReference type="AlphaFoldDB" id="A0A1I0C3H3"/>
<accession>A0A1I0C3H3</accession>
<name>A0A1I0C3H3_9FIRM</name>
<dbReference type="EMBL" id="FOIM01000002">
    <property type="protein sequence ID" value="SET13439.1"/>
    <property type="molecule type" value="Genomic_DNA"/>
</dbReference>
<gene>
    <name evidence="1" type="ORF">SAMN05216313_102251</name>
</gene>
<evidence type="ECO:0000313" key="1">
    <source>
        <dbReference type="EMBL" id="SET13439.1"/>
    </source>
</evidence>
<proteinExistence type="predicted"/>